<dbReference type="InterPro" id="IPR006162">
    <property type="entry name" value="Ppantetheine_attach_site"/>
</dbReference>
<dbReference type="SUPFAM" id="SSF47336">
    <property type="entry name" value="ACP-like"/>
    <property type="match status" value="1"/>
</dbReference>
<dbReference type="PROSITE" id="PS50075">
    <property type="entry name" value="CARRIER"/>
    <property type="match status" value="1"/>
</dbReference>
<dbReference type="SMART" id="SM00823">
    <property type="entry name" value="PKS_PP"/>
    <property type="match status" value="1"/>
</dbReference>
<keyword evidence="1" id="KW-0596">Phosphopantetheine</keyword>
<dbReference type="InterPro" id="IPR051414">
    <property type="entry name" value="Adenylate-forming_Reductase"/>
</dbReference>
<dbReference type="Pfam" id="PF23562">
    <property type="entry name" value="AMP-binding_C_3"/>
    <property type="match status" value="1"/>
</dbReference>
<dbReference type="InterPro" id="IPR042099">
    <property type="entry name" value="ANL_N_sf"/>
</dbReference>
<evidence type="ECO:0000313" key="4">
    <source>
        <dbReference type="EMBL" id="KAH7054362.1"/>
    </source>
</evidence>
<dbReference type="PROSITE" id="PS00455">
    <property type="entry name" value="AMP_BINDING"/>
    <property type="match status" value="1"/>
</dbReference>
<dbReference type="InterPro" id="IPR036736">
    <property type="entry name" value="ACP-like_sf"/>
</dbReference>
<dbReference type="InterPro" id="IPR020845">
    <property type="entry name" value="AMP-binding_CS"/>
</dbReference>
<evidence type="ECO:0000259" key="3">
    <source>
        <dbReference type="PROSITE" id="PS50075"/>
    </source>
</evidence>
<gene>
    <name evidence="4" type="ORF">B0J12DRAFT_570374</name>
</gene>
<dbReference type="InterPro" id="IPR013120">
    <property type="entry name" value="FAR_NAD-bd"/>
</dbReference>
<dbReference type="Pfam" id="PF07993">
    <property type="entry name" value="NAD_binding_4"/>
    <property type="match status" value="1"/>
</dbReference>
<dbReference type="Pfam" id="PF00501">
    <property type="entry name" value="AMP-binding"/>
    <property type="match status" value="1"/>
</dbReference>
<evidence type="ECO:0000256" key="2">
    <source>
        <dbReference type="ARBA" id="ARBA00022553"/>
    </source>
</evidence>
<dbReference type="Gene3D" id="3.40.50.720">
    <property type="entry name" value="NAD(P)-binding Rossmann-like Domain"/>
    <property type="match status" value="1"/>
</dbReference>
<dbReference type="PANTHER" id="PTHR43439:SF2">
    <property type="entry name" value="ENZYME, PUTATIVE (JCVI)-RELATED"/>
    <property type="match status" value="1"/>
</dbReference>
<reference evidence="4 5" key="1">
    <citation type="journal article" date="2021" name="Nat. Commun.">
        <title>Genetic determinants of endophytism in the Arabidopsis root mycobiome.</title>
        <authorList>
            <person name="Mesny F."/>
            <person name="Miyauchi S."/>
            <person name="Thiergart T."/>
            <person name="Pickel B."/>
            <person name="Atanasova L."/>
            <person name="Karlsson M."/>
            <person name="Huettel B."/>
            <person name="Barry K.W."/>
            <person name="Haridas S."/>
            <person name="Chen C."/>
            <person name="Bauer D."/>
            <person name="Andreopoulos W."/>
            <person name="Pangilinan J."/>
            <person name="LaButti K."/>
            <person name="Riley R."/>
            <person name="Lipzen A."/>
            <person name="Clum A."/>
            <person name="Drula E."/>
            <person name="Henrissat B."/>
            <person name="Kohler A."/>
            <person name="Grigoriev I.V."/>
            <person name="Martin F.M."/>
            <person name="Hacquard S."/>
        </authorList>
    </citation>
    <scope>NUCLEOTIDE SEQUENCE [LARGE SCALE GENOMIC DNA]</scope>
    <source>
        <strain evidence="4 5">MPI-SDFR-AT-0080</strain>
    </source>
</reference>
<dbReference type="InterPro" id="IPR036291">
    <property type="entry name" value="NAD(P)-bd_dom_sf"/>
</dbReference>
<dbReference type="Gene3D" id="1.10.1200.10">
    <property type="entry name" value="ACP-like"/>
    <property type="match status" value="1"/>
</dbReference>
<dbReference type="Gene3D" id="3.40.50.12780">
    <property type="entry name" value="N-terminal domain of ligase-like"/>
    <property type="match status" value="1"/>
</dbReference>
<dbReference type="PROSITE" id="PS00012">
    <property type="entry name" value="PHOSPHOPANTETHEINE"/>
    <property type="match status" value="1"/>
</dbReference>
<evidence type="ECO:0000313" key="5">
    <source>
        <dbReference type="Proteomes" id="UP000774617"/>
    </source>
</evidence>
<name>A0ABQ8GIC6_9PEZI</name>
<dbReference type="InterPro" id="IPR000873">
    <property type="entry name" value="AMP-dep_synth/lig_dom"/>
</dbReference>
<feature type="domain" description="Carrier" evidence="3">
    <location>
        <begin position="533"/>
        <end position="611"/>
    </location>
</feature>
<accession>A0ABQ8GIC6</accession>
<comment type="caution">
    <text evidence="4">The sequence shown here is derived from an EMBL/GenBank/DDBJ whole genome shotgun (WGS) entry which is preliminary data.</text>
</comment>
<organism evidence="4 5">
    <name type="scientific">Macrophomina phaseolina</name>
    <dbReference type="NCBI Taxonomy" id="35725"/>
    <lineage>
        <taxon>Eukaryota</taxon>
        <taxon>Fungi</taxon>
        <taxon>Dikarya</taxon>
        <taxon>Ascomycota</taxon>
        <taxon>Pezizomycotina</taxon>
        <taxon>Dothideomycetes</taxon>
        <taxon>Dothideomycetes incertae sedis</taxon>
        <taxon>Botryosphaeriales</taxon>
        <taxon>Botryosphaeriaceae</taxon>
        <taxon>Macrophomina</taxon>
    </lineage>
</organism>
<proteinExistence type="predicted"/>
<evidence type="ECO:0000256" key="1">
    <source>
        <dbReference type="ARBA" id="ARBA00022450"/>
    </source>
</evidence>
<dbReference type="InterPro" id="IPR020806">
    <property type="entry name" value="PKS_PP-bd"/>
</dbReference>
<dbReference type="SUPFAM" id="SSF56801">
    <property type="entry name" value="Acetyl-CoA synthetase-like"/>
    <property type="match status" value="1"/>
</dbReference>
<keyword evidence="2" id="KW-0597">Phosphoprotein</keyword>
<keyword evidence="5" id="KW-1185">Reference proteome</keyword>
<protein>
    <recommendedName>
        <fullName evidence="3">Carrier domain-containing protein</fullName>
    </recommendedName>
</protein>
<dbReference type="Pfam" id="PF00550">
    <property type="entry name" value="PP-binding"/>
    <property type="match status" value="1"/>
</dbReference>
<dbReference type="InterPro" id="IPR009081">
    <property type="entry name" value="PP-bd_ACP"/>
</dbReference>
<dbReference type="PANTHER" id="PTHR43439">
    <property type="entry name" value="PHENYLACETATE-COENZYME A LIGASE"/>
    <property type="match status" value="1"/>
</dbReference>
<dbReference type="EMBL" id="JAGTJR010000009">
    <property type="protein sequence ID" value="KAH7054362.1"/>
    <property type="molecule type" value="Genomic_DNA"/>
</dbReference>
<dbReference type="Proteomes" id="UP000774617">
    <property type="component" value="Unassembled WGS sequence"/>
</dbReference>
<dbReference type="SUPFAM" id="SSF51735">
    <property type="entry name" value="NAD(P)-binding Rossmann-fold domains"/>
    <property type="match status" value="1"/>
</dbReference>
<sequence>MGQPGAQPLPVIAYPTKGNEGFKDYSGPELARMITVAATLYASVLPERALRKSSNDPPKVIGLLGVSSLEYVVTFLAAQRLGLTTLLFSTRLSDAGYKYLVEKTQCQAVLVQSRYQPVMDRVQSATGGLLAVVPMFEGTYLFNPAFANTVRPLDIQFDWNRERKHPGAIIHSSGSTGLPKPVPQLWDAWVDFLGSPEMHPKGRDLLITVPLYHGFGALNLVQAIVFGNRISLVNASLPITGPHVLTALEASKCTSIATVPYTLKLLAETPGGIEKMARLAVVQFGGSACPDELGDRLVAAGVNVSNTYGATETGGLMARSKDQWNWLVPLPHAEPYLEFEREAEDDNLYHLVVKPGLESKVLSTRSDGSYDTKDLFARHPTDPRKWKFVRRKDDTIVLVNGEKANPVPLEDAVKQHPDVQIAVGFGAQRAFLGMIVIPGPEAKDVPKHELVARIWPRLEAANRVVPAYARISRDAVIVKEAGTPFPVTEKLTLKRAQFVQQFRADIDAFYERMAAGGVAAEAKKPPELYSTVAGVRDLVRRTVCETLQLQNASELTDDTDFFLLGMDSLQATQARNSLAKELGVGEDQLPVNVAFENPSVARLAQFIIDMKREASPDRSRDEVEMELVKKYSQFRPVVRKESTKRPGKEVVVLTGATGSLGRHLLNTLLQTPHVSRVYCFVRAASPNAALTRTHAALRNARLLAALTPAQTAKIVALPYDLSQPDLALPRSTYDEIASTATTVIHNAWAVNFNMALASFERHCIAGTQHLLALCLRSPFTPLPTFTFISTIGAVMRSPESPIRERLYPLAAADPIGYSRSKWCAERICEAASAKAGVPARVVRIGQIVGDSQHGLWNAKEAVPLTVLAARTVGALPLVPEGRDALSWLPVDVTARAVVEVAGVSMEDGRSGTRTPREGLDVYHVCHPRAVSWNREFLPALRRAGLRFETLSGPEWVRRLEASERDPARNPPMKLINWFRAVYGESALSLVALDLTESRKVAPSLRDPKPVSQEEMAKYLRYWTEEAWAELPLAAPPAKAKM</sequence>